<evidence type="ECO:0000313" key="3">
    <source>
        <dbReference type="Proteomes" id="UP000179769"/>
    </source>
</evidence>
<gene>
    <name evidence="2" type="ORF">BBK14_15555</name>
</gene>
<organism evidence="2 3">
    <name type="scientific">Parafrankia soli</name>
    <dbReference type="NCBI Taxonomy" id="2599596"/>
    <lineage>
        <taxon>Bacteria</taxon>
        <taxon>Bacillati</taxon>
        <taxon>Actinomycetota</taxon>
        <taxon>Actinomycetes</taxon>
        <taxon>Frankiales</taxon>
        <taxon>Frankiaceae</taxon>
        <taxon>Parafrankia</taxon>
    </lineage>
</organism>
<feature type="compositionally biased region" description="Basic and acidic residues" evidence="1">
    <location>
        <begin position="53"/>
        <end position="66"/>
    </location>
</feature>
<accession>A0A1S1QN34</accession>
<evidence type="ECO:0000256" key="1">
    <source>
        <dbReference type="SAM" id="MobiDB-lite"/>
    </source>
</evidence>
<sequence>MAGGLVVERSADEAVASVFSLSSAAPHLFGDRRGAFERDLRGLLRETSATGRSSERTRDIRLELRRPSPSSRARPGGSVHPRQPVVPSAQRRGRATWNPVPVGLTWTKA</sequence>
<protein>
    <submittedName>
        <fullName evidence="2">Uncharacterized protein</fullName>
    </submittedName>
</protein>
<comment type="caution">
    <text evidence="2">The sequence shown here is derived from an EMBL/GenBank/DDBJ whole genome shotgun (WGS) entry which is preliminary data.</text>
</comment>
<evidence type="ECO:0000313" key="2">
    <source>
        <dbReference type="EMBL" id="OHV34522.1"/>
    </source>
</evidence>
<reference evidence="3" key="1">
    <citation type="submission" date="2016-07" db="EMBL/GenBank/DDBJ databases">
        <title>Frankia sp. NRRL B-16219 Genome sequencing.</title>
        <authorList>
            <person name="Ghodhbane-Gtari F."/>
            <person name="Swanson E."/>
            <person name="Gueddou A."/>
            <person name="Louati M."/>
            <person name="Nouioui I."/>
            <person name="Hezbri K."/>
            <person name="Abebe-Akele F."/>
            <person name="Simpson S."/>
            <person name="Morris K."/>
            <person name="Thomas K."/>
            <person name="Gtari M."/>
            <person name="Tisa L.S."/>
        </authorList>
    </citation>
    <scope>NUCLEOTIDE SEQUENCE [LARGE SCALE GENOMIC DNA]</scope>
    <source>
        <strain evidence="3">NRRL B-16219</strain>
    </source>
</reference>
<proteinExistence type="predicted"/>
<feature type="region of interest" description="Disordered" evidence="1">
    <location>
        <begin position="42"/>
        <end position="109"/>
    </location>
</feature>
<dbReference type="Proteomes" id="UP000179769">
    <property type="component" value="Unassembled WGS sequence"/>
</dbReference>
<name>A0A1S1QN34_9ACTN</name>
<keyword evidence="3" id="KW-1185">Reference proteome</keyword>
<dbReference type="EMBL" id="MAXA01000136">
    <property type="protein sequence ID" value="OHV34522.1"/>
    <property type="molecule type" value="Genomic_DNA"/>
</dbReference>
<dbReference type="AlphaFoldDB" id="A0A1S1QN34"/>
<feature type="compositionally biased region" description="Low complexity" evidence="1">
    <location>
        <begin position="67"/>
        <end position="78"/>
    </location>
</feature>